<comment type="caution">
    <text evidence="2">The sequence shown here is derived from an EMBL/GenBank/DDBJ whole genome shotgun (WGS) entry which is preliminary data.</text>
</comment>
<protein>
    <submittedName>
        <fullName evidence="2">Uncharacterized protein</fullName>
    </submittedName>
</protein>
<evidence type="ECO:0000313" key="3">
    <source>
        <dbReference type="Proteomes" id="UP001465976"/>
    </source>
</evidence>
<dbReference type="EMBL" id="JBAHYK010000335">
    <property type="protein sequence ID" value="KAL0575112.1"/>
    <property type="molecule type" value="Genomic_DNA"/>
</dbReference>
<name>A0ABR3FIB6_9AGAR</name>
<proteinExistence type="predicted"/>
<reference evidence="2 3" key="1">
    <citation type="submission" date="2024-02" db="EMBL/GenBank/DDBJ databases">
        <title>A draft genome for the cacao thread blight pathogen Marasmius crinis-equi.</title>
        <authorList>
            <person name="Cohen S.P."/>
            <person name="Baruah I.K."/>
            <person name="Amoako-Attah I."/>
            <person name="Bukari Y."/>
            <person name="Meinhardt L.W."/>
            <person name="Bailey B.A."/>
        </authorList>
    </citation>
    <scope>NUCLEOTIDE SEQUENCE [LARGE SCALE GENOMIC DNA]</scope>
    <source>
        <strain evidence="2 3">GH-76</strain>
    </source>
</reference>
<evidence type="ECO:0000256" key="1">
    <source>
        <dbReference type="SAM" id="MobiDB-lite"/>
    </source>
</evidence>
<dbReference type="Proteomes" id="UP001465976">
    <property type="component" value="Unassembled WGS sequence"/>
</dbReference>
<feature type="compositionally biased region" description="Basic and acidic residues" evidence="1">
    <location>
        <begin position="75"/>
        <end position="88"/>
    </location>
</feature>
<keyword evidence="3" id="KW-1185">Reference proteome</keyword>
<feature type="region of interest" description="Disordered" evidence="1">
    <location>
        <begin position="55"/>
        <end position="89"/>
    </location>
</feature>
<accession>A0ABR3FIB6</accession>
<gene>
    <name evidence="2" type="ORF">V5O48_006862</name>
</gene>
<organism evidence="2 3">
    <name type="scientific">Marasmius crinis-equi</name>
    <dbReference type="NCBI Taxonomy" id="585013"/>
    <lineage>
        <taxon>Eukaryota</taxon>
        <taxon>Fungi</taxon>
        <taxon>Dikarya</taxon>
        <taxon>Basidiomycota</taxon>
        <taxon>Agaricomycotina</taxon>
        <taxon>Agaricomycetes</taxon>
        <taxon>Agaricomycetidae</taxon>
        <taxon>Agaricales</taxon>
        <taxon>Marasmiineae</taxon>
        <taxon>Marasmiaceae</taxon>
        <taxon>Marasmius</taxon>
    </lineage>
</organism>
<evidence type="ECO:0000313" key="2">
    <source>
        <dbReference type="EMBL" id="KAL0575112.1"/>
    </source>
</evidence>
<sequence length="227" mass="25976">MPKANKSLKTPSTSLSRKLAANRAINAGVLEKLGPIELALVRDYGSPWPAYIRRKGSARPPKKTMVPSYCPPDVPKADRKQEKKEKPRPVKVQSLRKNHKTWVSFQFRTTFLEFASKKKYVDGVIFIWRLFLEEHSDMAIPSSGCNEMDARNTYLQREEVRRALYRAGMTEYGYQGDTTNPLLDAISMPLSQDEYEAAKGHYIDPRAREWTGKIALGPFVKPRKLIF</sequence>